<keyword evidence="5 6" id="KW-0472">Membrane</keyword>
<feature type="transmembrane region" description="Helical" evidence="6">
    <location>
        <begin position="177"/>
        <end position="197"/>
    </location>
</feature>
<dbReference type="InterPro" id="IPR017039">
    <property type="entry name" value="Virul_fac_BrkB"/>
</dbReference>
<dbReference type="Proteomes" id="UP001595711">
    <property type="component" value="Unassembled WGS sequence"/>
</dbReference>
<name>A0ABV7VJR8_9PROT</name>
<feature type="transmembrane region" description="Helical" evidence="6">
    <location>
        <begin position="27"/>
        <end position="50"/>
    </location>
</feature>
<evidence type="ECO:0000256" key="1">
    <source>
        <dbReference type="ARBA" id="ARBA00004651"/>
    </source>
</evidence>
<keyword evidence="3 6" id="KW-0812">Transmembrane</keyword>
<comment type="subcellular location">
    <subcellularLocation>
        <location evidence="1">Cell membrane</location>
        <topology evidence="1">Multi-pass membrane protein</topology>
    </subcellularLocation>
</comment>
<feature type="transmembrane region" description="Helical" evidence="6">
    <location>
        <begin position="242"/>
        <end position="270"/>
    </location>
</feature>
<evidence type="ECO:0000313" key="7">
    <source>
        <dbReference type="EMBL" id="MFC3677485.1"/>
    </source>
</evidence>
<gene>
    <name evidence="7" type="ORF">ACFOOQ_18165</name>
</gene>
<organism evidence="7 8">
    <name type="scientific">Ferrovibrio xuzhouensis</name>
    <dbReference type="NCBI Taxonomy" id="1576914"/>
    <lineage>
        <taxon>Bacteria</taxon>
        <taxon>Pseudomonadati</taxon>
        <taxon>Pseudomonadota</taxon>
        <taxon>Alphaproteobacteria</taxon>
        <taxon>Rhodospirillales</taxon>
        <taxon>Rhodospirillaceae</taxon>
        <taxon>Ferrovibrio</taxon>
    </lineage>
</organism>
<keyword evidence="8" id="KW-1185">Reference proteome</keyword>
<evidence type="ECO:0000256" key="5">
    <source>
        <dbReference type="ARBA" id="ARBA00023136"/>
    </source>
</evidence>
<evidence type="ECO:0000256" key="6">
    <source>
        <dbReference type="SAM" id="Phobius"/>
    </source>
</evidence>
<evidence type="ECO:0000256" key="3">
    <source>
        <dbReference type="ARBA" id="ARBA00022692"/>
    </source>
</evidence>
<dbReference type="PANTHER" id="PTHR30213">
    <property type="entry name" value="INNER MEMBRANE PROTEIN YHJD"/>
    <property type="match status" value="1"/>
</dbReference>
<sequence>MTRWPVLVLYQAGRAMARSLALELAGHIAYTALLAIFPFLIFLAALSGFLGSGAESLATVEDAVNLLPGDVARTLLPVIREVLTSRDSGLLTLGLLGALWVASNCIDALRIALNSAYGFDEPRPWWRVKLSSLGAIVIGAVVFLVLSVVVVLGPVIWDGLLWLLPLSDSDHWAFGALRYGVAAVVLLGGLLALHCWLPGRRLALEALLPGVLVTALLWLGAASLFSFYVANLGNYTATYGSLGGVIITLVFFYISAVLFIFGAEVNAALLRRQGRMGRKKPVSG</sequence>
<dbReference type="PANTHER" id="PTHR30213:SF0">
    <property type="entry name" value="UPF0761 MEMBRANE PROTEIN YIHY"/>
    <property type="match status" value="1"/>
</dbReference>
<keyword evidence="4 6" id="KW-1133">Transmembrane helix</keyword>
<comment type="caution">
    <text evidence="7">The sequence shown here is derived from an EMBL/GenBank/DDBJ whole genome shotgun (WGS) entry which is preliminary data.</text>
</comment>
<dbReference type="Pfam" id="PF03631">
    <property type="entry name" value="Virul_fac_BrkB"/>
    <property type="match status" value="1"/>
</dbReference>
<reference evidence="8" key="1">
    <citation type="journal article" date="2019" name="Int. J. Syst. Evol. Microbiol.">
        <title>The Global Catalogue of Microorganisms (GCM) 10K type strain sequencing project: providing services to taxonomists for standard genome sequencing and annotation.</title>
        <authorList>
            <consortium name="The Broad Institute Genomics Platform"/>
            <consortium name="The Broad Institute Genome Sequencing Center for Infectious Disease"/>
            <person name="Wu L."/>
            <person name="Ma J."/>
        </authorList>
    </citation>
    <scope>NUCLEOTIDE SEQUENCE [LARGE SCALE GENOMIC DNA]</scope>
    <source>
        <strain evidence="8">KCTC 42182</strain>
    </source>
</reference>
<feature type="transmembrane region" description="Helical" evidence="6">
    <location>
        <begin position="133"/>
        <end position="157"/>
    </location>
</feature>
<evidence type="ECO:0000256" key="2">
    <source>
        <dbReference type="ARBA" id="ARBA00022475"/>
    </source>
</evidence>
<accession>A0ABV7VJR8</accession>
<protein>
    <submittedName>
        <fullName evidence="7">YihY/virulence factor BrkB family protein</fullName>
    </submittedName>
</protein>
<evidence type="ECO:0000313" key="8">
    <source>
        <dbReference type="Proteomes" id="UP001595711"/>
    </source>
</evidence>
<evidence type="ECO:0000256" key="4">
    <source>
        <dbReference type="ARBA" id="ARBA00022989"/>
    </source>
</evidence>
<dbReference type="PIRSF" id="PIRSF035875">
    <property type="entry name" value="RNase_BN"/>
    <property type="match status" value="1"/>
</dbReference>
<feature type="transmembrane region" description="Helical" evidence="6">
    <location>
        <begin position="206"/>
        <end position="230"/>
    </location>
</feature>
<dbReference type="NCBIfam" id="TIGR00765">
    <property type="entry name" value="yihY_not_rbn"/>
    <property type="match status" value="1"/>
</dbReference>
<keyword evidence="2" id="KW-1003">Cell membrane</keyword>
<proteinExistence type="predicted"/>
<dbReference type="RefSeq" id="WP_379729029.1">
    <property type="nucleotide sequence ID" value="NZ_JBHRYJ010000004.1"/>
</dbReference>
<dbReference type="EMBL" id="JBHRYJ010000004">
    <property type="protein sequence ID" value="MFC3677485.1"/>
    <property type="molecule type" value="Genomic_DNA"/>
</dbReference>